<keyword evidence="5" id="KW-0190">Covalent protein-DNA linkage</keyword>
<evidence type="ECO:0000256" key="5">
    <source>
        <dbReference type="ARBA" id="ARBA00023124"/>
    </source>
</evidence>
<dbReference type="EC" id="3.4.-.-" evidence="8"/>
<sequence length="234" mass="26600">MVALGRGSERIVTQGTRPKMCIRYDKDLNRMVKWSKVIKAWMPIEDWTEGLDTFPGYEAPILVRRKQGEPVIQMGLWGLVPPWAKDAAYGRKSAYNARSETLLEKPTFREAFRKRRCIVPMTAFYETGEGRWIRFRPPSEDVLLVAGLYEPANSVSNVQTFTMVTTEPNELIAPIQDRMLVILTKEDAERWLDPQASMSELHSLMVPCPPQATIVEDAGPMGKKADLPLQDSLF</sequence>
<reference evidence="9 10" key="1">
    <citation type="journal article" date="2014" name="PLoS ONE">
        <title>The first complete genome sequence of the class fimbriimonadia in the phylum armatimonadetes.</title>
        <authorList>
            <person name="Hu Z.Y."/>
            <person name="Wang Y.Z."/>
            <person name="Im W.T."/>
            <person name="Wang S.Y."/>
            <person name="Zhao G.P."/>
            <person name="Zheng H.J."/>
            <person name="Quan Z.X."/>
        </authorList>
    </citation>
    <scope>NUCLEOTIDE SEQUENCE [LARGE SCALE GENOMIC DNA]</scope>
    <source>
        <strain evidence="9">Gsoil 348</strain>
    </source>
</reference>
<evidence type="ECO:0000256" key="4">
    <source>
        <dbReference type="ARBA" id="ARBA00022801"/>
    </source>
</evidence>
<dbReference type="Pfam" id="PF02586">
    <property type="entry name" value="SRAP"/>
    <property type="match status" value="1"/>
</dbReference>
<dbReference type="STRING" id="661478.OP10G_0689"/>
<keyword evidence="3" id="KW-0227">DNA damage</keyword>
<dbReference type="GO" id="GO:0106300">
    <property type="term" value="P:protein-DNA covalent cross-linking repair"/>
    <property type="evidence" value="ECO:0007669"/>
    <property type="project" value="InterPro"/>
</dbReference>
<evidence type="ECO:0000256" key="6">
    <source>
        <dbReference type="ARBA" id="ARBA00023125"/>
    </source>
</evidence>
<protein>
    <recommendedName>
        <fullName evidence="8">Abasic site processing protein</fullName>
        <ecNumber evidence="8">3.4.-.-</ecNumber>
    </recommendedName>
</protein>
<keyword evidence="10" id="KW-1185">Reference proteome</keyword>
<dbReference type="OrthoDB" id="9782620at2"/>
<dbReference type="Gene3D" id="3.90.1680.10">
    <property type="entry name" value="SOS response associated peptidase-like"/>
    <property type="match status" value="1"/>
</dbReference>
<organism evidence="9 10">
    <name type="scientific">Fimbriimonas ginsengisoli Gsoil 348</name>
    <dbReference type="NCBI Taxonomy" id="661478"/>
    <lineage>
        <taxon>Bacteria</taxon>
        <taxon>Bacillati</taxon>
        <taxon>Armatimonadota</taxon>
        <taxon>Fimbriimonadia</taxon>
        <taxon>Fimbriimonadales</taxon>
        <taxon>Fimbriimonadaceae</taxon>
        <taxon>Fimbriimonas</taxon>
    </lineage>
</organism>
<dbReference type="GO" id="GO:0003697">
    <property type="term" value="F:single-stranded DNA binding"/>
    <property type="evidence" value="ECO:0007669"/>
    <property type="project" value="InterPro"/>
</dbReference>
<dbReference type="EMBL" id="CP007139">
    <property type="protein sequence ID" value="AIE84057.1"/>
    <property type="molecule type" value="Genomic_DNA"/>
</dbReference>
<dbReference type="PANTHER" id="PTHR13604:SF0">
    <property type="entry name" value="ABASIC SITE PROCESSING PROTEIN HMCES"/>
    <property type="match status" value="1"/>
</dbReference>
<evidence type="ECO:0000256" key="8">
    <source>
        <dbReference type="RuleBase" id="RU364100"/>
    </source>
</evidence>
<dbReference type="InterPro" id="IPR003738">
    <property type="entry name" value="SRAP"/>
</dbReference>
<dbReference type="GO" id="GO:0008233">
    <property type="term" value="F:peptidase activity"/>
    <property type="evidence" value="ECO:0007669"/>
    <property type="project" value="UniProtKB-KW"/>
</dbReference>
<evidence type="ECO:0000256" key="2">
    <source>
        <dbReference type="ARBA" id="ARBA00022670"/>
    </source>
</evidence>
<dbReference type="AlphaFoldDB" id="A0A068NKX8"/>
<keyword evidence="6" id="KW-0238">DNA-binding</keyword>
<keyword evidence="4 8" id="KW-0378">Hydrolase</keyword>
<evidence type="ECO:0000256" key="7">
    <source>
        <dbReference type="ARBA" id="ARBA00023239"/>
    </source>
</evidence>
<dbReference type="RefSeq" id="WP_025227294.1">
    <property type="nucleotide sequence ID" value="NZ_CP007139.1"/>
</dbReference>
<evidence type="ECO:0000313" key="9">
    <source>
        <dbReference type="EMBL" id="AIE84057.1"/>
    </source>
</evidence>
<name>A0A068NKX8_FIMGI</name>
<accession>A0A068NKX8</accession>
<evidence type="ECO:0000256" key="3">
    <source>
        <dbReference type="ARBA" id="ARBA00022763"/>
    </source>
</evidence>
<dbReference type="HOGENOM" id="CLU_035990_6_3_0"/>
<dbReference type="GO" id="GO:0006508">
    <property type="term" value="P:proteolysis"/>
    <property type="evidence" value="ECO:0007669"/>
    <property type="project" value="UniProtKB-KW"/>
</dbReference>
<dbReference type="GO" id="GO:0016829">
    <property type="term" value="F:lyase activity"/>
    <property type="evidence" value="ECO:0007669"/>
    <property type="project" value="UniProtKB-KW"/>
</dbReference>
<dbReference type="KEGG" id="fgi:OP10G_0689"/>
<comment type="similarity">
    <text evidence="1 8">Belongs to the SOS response-associated peptidase family.</text>
</comment>
<proteinExistence type="inferred from homology"/>
<dbReference type="PANTHER" id="PTHR13604">
    <property type="entry name" value="DC12-RELATED"/>
    <property type="match status" value="1"/>
</dbReference>
<dbReference type="InterPro" id="IPR036590">
    <property type="entry name" value="SRAP-like"/>
</dbReference>
<keyword evidence="7" id="KW-0456">Lyase</keyword>
<dbReference type="SUPFAM" id="SSF143081">
    <property type="entry name" value="BB1717-like"/>
    <property type="match status" value="1"/>
</dbReference>
<evidence type="ECO:0000256" key="1">
    <source>
        <dbReference type="ARBA" id="ARBA00008136"/>
    </source>
</evidence>
<gene>
    <name evidence="9" type="ORF">OP10G_0689</name>
</gene>
<evidence type="ECO:0000313" key="10">
    <source>
        <dbReference type="Proteomes" id="UP000027982"/>
    </source>
</evidence>
<dbReference type="Proteomes" id="UP000027982">
    <property type="component" value="Chromosome"/>
</dbReference>
<dbReference type="eggNOG" id="COG2135">
    <property type="taxonomic scope" value="Bacteria"/>
</dbReference>
<keyword evidence="2 8" id="KW-0645">Protease</keyword>